<proteinExistence type="predicted"/>
<dbReference type="SUPFAM" id="SSF52738">
    <property type="entry name" value="Methylesterase CheB, C-terminal domain"/>
    <property type="match status" value="1"/>
</dbReference>
<dbReference type="InterPro" id="IPR035909">
    <property type="entry name" value="CheB_C"/>
</dbReference>
<protein>
    <recommendedName>
        <fullName evidence="2">protein-glutamate methylesterase</fullName>
        <ecNumber evidence="2">3.1.1.61</ecNumber>
    </recommendedName>
</protein>
<dbReference type="EMBL" id="BAAAWD010000022">
    <property type="protein sequence ID" value="GAA3034799.1"/>
    <property type="molecule type" value="Genomic_DNA"/>
</dbReference>
<evidence type="ECO:0000313" key="7">
    <source>
        <dbReference type="Proteomes" id="UP001499930"/>
    </source>
</evidence>
<accession>A0ABP6L744</accession>
<reference evidence="7" key="1">
    <citation type="journal article" date="2019" name="Int. J. Syst. Evol. Microbiol.">
        <title>The Global Catalogue of Microorganisms (GCM) 10K type strain sequencing project: providing services to taxonomists for standard genome sequencing and annotation.</title>
        <authorList>
            <consortium name="The Broad Institute Genomics Platform"/>
            <consortium name="The Broad Institute Genome Sequencing Center for Infectious Disease"/>
            <person name="Wu L."/>
            <person name="Ma J."/>
        </authorList>
    </citation>
    <scope>NUCLEOTIDE SEQUENCE [LARGE SCALE GENOMIC DNA]</scope>
    <source>
        <strain evidence="7">JCM 3106</strain>
    </source>
</reference>
<evidence type="ECO:0000256" key="1">
    <source>
        <dbReference type="ARBA" id="ARBA00022801"/>
    </source>
</evidence>
<sequence length="338" mass="35579">MAASNGRDLVVVAASAGGVEALRALTAELPADLAAAVLVVLHLPARGESALAGILDRAGPLPVTAARDGEVLLHGRVHVAPPDRHLLVKDGVIRLVRGPRYNGHRPAADPLFLSAALEGGPRTLAVVLSGTLDDGARGSSVVERHGGAVAVQDPGESTFDGMPRAALAATRNAESLPVREIAGWLVRQSRTPVTGDFVRDESVEQEVSRYMLAAGSEAHEGELTALSCPECGGPVYETATGPEMYYGCRVGHAWTSKGLAAGQAEAVERALWTAILRLEERLRLLGRMAERAESRGSNHSARRLRQDAEETGQALETMRMLQGRIDSAGDDLVSHGNA</sequence>
<dbReference type="Gene3D" id="3.40.50.180">
    <property type="entry name" value="Methylesterase CheB, C-terminal domain"/>
    <property type="match status" value="1"/>
</dbReference>
<gene>
    <name evidence="6" type="ORF">GCM10017559_72980</name>
</gene>
<name>A0ABP6L744_9ACTN</name>
<evidence type="ECO:0000313" key="6">
    <source>
        <dbReference type="EMBL" id="GAA3034799.1"/>
    </source>
</evidence>
<evidence type="ECO:0000256" key="4">
    <source>
        <dbReference type="PROSITE-ProRule" id="PRU00050"/>
    </source>
</evidence>
<dbReference type="InterPro" id="IPR000673">
    <property type="entry name" value="Sig_transdc_resp-reg_Me-estase"/>
</dbReference>
<evidence type="ECO:0000259" key="5">
    <source>
        <dbReference type="PROSITE" id="PS50122"/>
    </source>
</evidence>
<comment type="caution">
    <text evidence="6">The sequence shown here is derived from an EMBL/GenBank/DDBJ whole genome shotgun (WGS) entry which is preliminary data.</text>
</comment>
<evidence type="ECO:0000256" key="3">
    <source>
        <dbReference type="ARBA" id="ARBA00048267"/>
    </source>
</evidence>
<dbReference type="CDD" id="cd16433">
    <property type="entry name" value="CheB"/>
    <property type="match status" value="1"/>
</dbReference>
<dbReference type="Pfam" id="PF01339">
    <property type="entry name" value="CheB_methylest"/>
    <property type="match status" value="1"/>
</dbReference>
<dbReference type="PROSITE" id="PS50122">
    <property type="entry name" value="CHEB"/>
    <property type="match status" value="1"/>
</dbReference>
<dbReference type="EC" id="3.1.1.61" evidence="2"/>
<feature type="active site" evidence="4">
    <location>
        <position position="42"/>
    </location>
</feature>
<dbReference type="PIRSF" id="PIRSF036461">
    <property type="entry name" value="Chmtx_methlestr"/>
    <property type="match status" value="1"/>
</dbReference>
<dbReference type="Proteomes" id="UP001499930">
    <property type="component" value="Unassembled WGS sequence"/>
</dbReference>
<dbReference type="InterPro" id="IPR011247">
    <property type="entry name" value="Chemotax_prot-Glu_Me-esterase"/>
</dbReference>
<dbReference type="RefSeq" id="WP_344905013.1">
    <property type="nucleotide sequence ID" value="NZ_BAAAWD010000022.1"/>
</dbReference>
<dbReference type="PANTHER" id="PTHR42872">
    <property type="entry name" value="PROTEIN-GLUTAMATE METHYLESTERASE/PROTEIN-GLUTAMINE GLUTAMINASE"/>
    <property type="match status" value="1"/>
</dbReference>
<organism evidence="6 7">
    <name type="scientific">Streptosporangium longisporum</name>
    <dbReference type="NCBI Taxonomy" id="46187"/>
    <lineage>
        <taxon>Bacteria</taxon>
        <taxon>Bacillati</taxon>
        <taxon>Actinomycetota</taxon>
        <taxon>Actinomycetes</taxon>
        <taxon>Streptosporangiales</taxon>
        <taxon>Streptosporangiaceae</taxon>
        <taxon>Streptosporangium</taxon>
    </lineage>
</organism>
<evidence type="ECO:0000256" key="2">
    <source>
        <dbReference type="ARBA" id="ARBA00039140"/>
    </source>
</evidence>
<feature type="active site" evidence="4">
    <location>
        <position position="15"/>
    </location>
</feature>
<keyword evidence="7" id="KW-1185">Reference proteome</keyword>
<keyword evidence="4" id="KW-0145">Chemotaxis</keyword>
<feature type="domain" description="CheB-type methylesterase" evidence="5">
    <location>
        <begin position="3"/>
        <end position="192"/>
    </location>
</feature>
<keyword evidence="1 4" id="KW-0378">Hydrolase</keyword>
<comment type="catalytic activity">
    <reaction evidence="3">
        <text>[protein]-L-glutamate 5-O-methyl ester + H2O = L-glutamyl-[protein] + methanol + H(+)</text>
        <dbReference type="Rhea" id="RHEA:23236"/>
        <dbReference type="Rhea" id="RHEA-COMP:10208"/>
        <dbReference type="Rhea" id="RHEA-COMP:10311"/>
        <dbReference type="ChEBI" id="CHEBI:15377"/>
        <dbReference type="ChEBI" id="CHEBI:15378"/>
        <dbReference type="ChEBI" id="CHEBI:17790"/>
        <dbReference type="ChEBI" id="CHEBI:29973"/>
        <dbReference type="ChEBI" id="CHEBI:82795"/>
        <dbReference type="EC" id="3.1.1.61"/>
    </reaction>
</comment>
<dbReference type="PANTHER" id="PTHR42872:SF6">
    <property type="entry name" value="PROTEIN-GLUTAMATE METHYLESTERASE_PROTEIN-GLUTAMINE GLUTAMINASE"/>
    <property type="match status" value="1"/>
</dbReference>
<feature type="active site" evidence="4">
    <location>
        <position position="134"/>
    </location>
</feature>